<reference evidence="1" key="1">
    <citation type="submission" date="2020-05" db="EMBL/GenBank/DDBJ databases">
        <authorList>
            <person name="Chiriac C."/>
            <person name="Salcher M."/>
            <person name="Ghai R."/>
            <person name="Kavagutti S V."/>
        </authorList>
    </citation>
    <scope>NUCLEOTIDE SEQUENCE</scope>
</reference>
<dbReference type="InterPro" id="IPR050275">
    <property type="entry name" value="PGM_Phosphatase"/>
</dbReference>
<dbReference type="InterPro" id="IPR029033">
    <property type="entry name" value="His_PPase_superfam"/>
</dbReference>
<dbReference type="PANTHER" id="PTHR48100">
    <property type="entry name" value="BROAD-SPECIFICITY PHOSPHATASE YOR283W-RELATED"/>
    <property type="match status" value="1"/>
</dbReference>
<dbReference type="EMBL" id="CAFBQU010000026">
    <property type="protein sequence ID" value="CAB5065980.1"/>
    <property type="molecule type" value="Genomic_DNA"/>
</dbReference>
<protein>
    <submittedName>
        <fullName evidence="1">Unannotated protein</fullName>
    </submittedName>
</protein>
<dbReference type="GO" id="GO:0005737">
    <property type="term" value="C:cytoplasm"/>
    <property type="evidence" value="ECO:0007669"/>
    <property type="project" value="TreeGrafter"/>
</dbReference>
<gene>
    <name evidence="1" type="ORF">UFOPK4347_01063</name>
</gene>
<dbReference type="GO" id="GO:0016791">
    <property type="term" value="F:phosphatase activity"/>
    <property type="evidence" value="ECO:0007669"/>
    <property type="project" value="TreeGrafter"/>
</dbReference>
<dbReference type="SUPFAM" id="SSF53254">
    <property type="entry name" value="Phosphoglycerate mutase-like"/>
    <property type="match status" value="1"/>
</dbReference>
<name>A0A6J7UJD4_9ZZZZ</name>
<dbReference type="AlphaFoldDB" id="A0A6J7UJD4"/>
<accession>A0A6J7UJD4</accession>
<dbReference type="InterPro" id="IPR013078">
    <property type="entry name" value="His_Pase_superF_clade-1"/>
</dbReference>
<organism evidence="1">
    <name type="scientific">freshwater metagenome</name>
    <dbReference type="NCBI Taxonomy" id="449393"/>
    <lineage>
        <taxon>unclassified sequences</taxon>
        <taxon>metagenomes</taxon>
        <taxon>ecological metagenomes</taxon>
    </lineage>
</organism>
<evidence type="ECO:0000313" key="1">
    <source>
        <dbReference type="EMBL" id="CAB5065980.1"/>
    </source>
</evidence>
<proteinExistence type="predicted"/>
<dbReference type="CDD" id="cd07067">
    <property type="entry name" value="HP_PGM_like"/>
    <property type="match status" value="1"/>
</dbReference>
<sequence length="188" mass="20664">MSVRLHLVRHGRAAAGWNVDRDPVLDDLGKEQSVEVAQRLVGLGPLPVYSSPLRRCQETSGPLSALWNTTPTIEPRVAEIPSPVGIALEERVDWLRVAMAGTWTQLGISDGDVYTQYRRDLLDTLAAIPHDAVIFSHFIAINVVIGEALSDDRLVVKSLDNCSVTSVLVHEGTFTIEEMGREADTLIR</sequence>
<dbReference type="Gene3D" id="3.40.50.1240">
    <property type="entry name" value="Phosphoglycerate mutase-like"/>
    <property type="match status" value="1"/>
</dbReference>
<dbReference type="Pfam" id="PF00300">
    <property type="entry name" value="His_Phos_1"/>
    <property type="match status" value="1"/>
</dbReference>
<dbReference type="PANTHER" id="PTHR48100:SF62">
    <property type="entry name" value="GLUCOSYL-3-PHOSPHOGLYCERATE PHOSPHATASE"/>
    <property type="match status" value="1"/>
</dbReference>
<dbReference type="SMART" id="SM00855">
    <property type="entry name" value="PGAM"/>
    <property type="match status" value="1"/>
</dbReference>